<dbReference type="RefSeq" id="WP_136258966.1">
    <property type="nucleotide sequence ID" value="NZ_MWIO01000032.1"/>
</dbReference>
<evidence type="ECO:0000313" key="2">
    <source>
        <dbReference type="EMBL" id="THD06587.1"/>
    </source>
</evidence>
<dbReference type="EMBL" id="MWIO01000032">
    <property type="protein sequence ID" value="THD06587.1"/>
    <property type="molecule type" value="Genomic_DNA"/>
</dbReference>
<sequence length="150" mass="16202">MSAGRFSRRLLPAVAAALLGGCAGLPMYQPAAGQPLATIKLSPNLASQAMPLSFCDGRRCYDLKSSHGELQVPTGERLMLFKVLVASGYQRMYSCSPDLTFVPYPGVVYYADFALRAEHCVLGLYREAPASRVGILFEPTVRAVPHKHAG</sequence>
<evidence type="ECO:0008006" key="4">
    <source>
        <dbReference type="Google" id="ProtNLM"/>
    </source>
</evidence>
<name>A0A4S3KDN7_9GAMM</name>
<evidence type="ECO:0000313" key="3">
    <source>
        <dbReference type="Proteomes" id="UP000306317"/>
    </source>
</evidence>
<organism evidence="2 3">
    <name type="scientific">Rhodanobacter lindaniclasticus</name>
    <dbReference type="NCBI Taxonomy" id="75310"/>
    <lineage>
        <taxon>Bacteria</taxon>
        <taxon>Pseudomonadati</taxon>
        <taxon>Pseudomonadota</taxon>
        <taxon>Gammaproteobacteria</taxon>
        <taxon>Lysobacterales</taxon>
        <taxon>Rhodanobacteraceae</taxon>
        <taxon>Rhodanobacter</taxon>
    </lineage>
</organism>
<dbReference type="PROSITE" id="PS51257">
    <property type="entry name" value="PROKAR_LIPOPROTEIN"/>
    <property type="match status" value="1"/>
</dbReference>
<protein>
    <recommendedName>
        <fullName evidence="4">Lipoprotein</fullName>
    </recommendedName>
</protein>
<keyword evidence="3" id="KW-1185">Reference proteome</keyword>
<reference evidence="2 3" key="1">
    <citation type="submission" date="2017-02" db="EMBL/GenBank/DDBJ databases">
        <title>Whole genome sequencing of Rhodanobacter lindaniclasticus DSM 17932.</title>
        <authorList>
            <person name="Kumar S."/>
            <person name="Patil P."/>
            <person name="Patil P.B."/>
        </authorList>
    </citation>
    <scope>NUCLEOTIDE SEQUENCE [LARGE SCALE GENOMIC DNA]</scope>
    <source>
        <strain evidence="2 3">DSM 17932</strain>
    </source>
</reference>
<gene>
    <name evidence="2" type="ORF">B1991_12195</name>
</gene>
<evidence type="ECO:0000256" key="1">
    <source>
        <dbReference type="SAM" id="SignalP"/>
    </source>
</evidence>
<keyword evidence="1" id="KW-0732">Signal</keyword>
<dbReference type="Proteomes" id="UP000306317">
    <property type="component" value="Unassembled WGS sequence"/>
</dbReference>
<feature type="signal peptide" evidence="1">
    <location>
        <begin position="1"/>
        <end position="31"/>
    </location>
</feature>
<comment type="caution">
    <text evidence="2">The sequence shown here is derived from an EMBL/GenBank/DDBJ whole genome shotgun (WGS) entry which is preliminary data.</text>
</comment>
<proteinExistence type="predicted"/>
<dbReference type="AlphaFoldDB" id="A0A4S3KDN7"/>
<feature type="chain" id="PRO_5020975388" description="Lipoprotein" evidence="1">
    <location>
        <begin position="32"/>
        <end position="150"/>
    </location>
</feature>
<dbReference type="OrthoDB" id="5954928at2"/>
<accession>A0A4S3KDN7</accession>